<dbReference type="AlphaFoldDB" id="A0AAP0IT94"/>
<evidence type="ECO:0000313" key="3">
    <source>
        <dbReference type="Proteomes" id="UP001420932"/>
    </source>
</evidence>
<accession>A0AAP0IT94</accession>
<organism evidence="2 3">
    <name type="scientific">Stephania yunnanensis</name>
    <dbReference type="NCBI Taxonomy" id="152371"/>
    <lineage>
        <taxon>Eukaryota</taxon>
        <taxon>Viridiplantae</taxon>
        <taxon>Streptophyta</taxon>
        <taxon>Embryophyta</taxon>
        <taxon>Tracheophyta</taxon>
        <taxon>Spermatophyta</taxon>
        <taxon>Magnoliopsida</taxon>
        <taxon>Ranunculales</taxon>
        <taxon>Menispermaceae</taxon>
        <taxon>Menispermoideae</taxon>
        <taxon>Cissampelideae</taxon>
        <taxon>Stephania</taxon>
    </lineage>
</organism>
<name>A0AAP0IT94_9MAGN</name>
<proteinExistence type="predicted"/>
<reference evidence="2 3" key="1">
    <citation type="submission" date="2024-01" db="EMBL/GenBank/DDBJ databases">
        <title>Genome assemblies of Stephania.</title>
        <authorList>
            <person name="Yang L."/>
        </authorList>
    </citation>
    <scope>NUCLEOTIDE SEQUENCE [LARGE SCALE GENOMIC DNA]</scope>
    <source>
        <strain evidence="2">YNDBR</strain>
        <tissue evidence="2">Leaf</tissue>
    </source>
</reference>
<keyword evidence="3" id="KW-1185">Reference proteome</keyword>
<dbReference type="SUPFAM" id="SSF51735">
    <property type="entry name" value="NAD(P)-binding Rossmann-fold domains"/>
    <property type="match status" value="1"/>
</dbReference>
<dbReference type="EMBL" id="JBBNAF010000008">
    <property type="protein sequence ID" value="KAK9120302.1"/>
    <property type="molecule type" value="Genomic_DNA"/>
</dbReference>
<dbReference type="InterPro" id="IPR036291">
    <property type="entry name" value="NAD(P)-bd_dom_sf"/>
</dbReference>
<gene>
    <name evidence="2" type="ORF">Syun_017919</name>
</gene>
<feature type="domain" description="6-phosphogluconate dehydrogenase NADP-binding" evidence="1">
    <location>
        <begin position="1"/>
        <end position="66"/>
    </location>
</feature>
<dbReference type="InterPro" id="IPR006115">
    <property type="entry name" value="6PGDH_NADP-bd"/>
</dbReference>
<comment type="caution">
    <text evidence="2">The sequence shown here is derived from an EMBL/GenBank/DDBJ whole genome shotgun (WGS) entry which is preliminary data.</text>
</comment>
<evidence type="ECO:0000259" key="1">
    <source>
        <dbReference type="Pfam" id="PF03446"/>
    </source>
</evidence>
<dbReference type="PANTHER" id="PTHR43060">
    <property type="entry name" value="3-HYDROXYISOBUTYRATE DEHYDROGENASE-LIKE 1, MITOCHONDRIAL-RELATED"/>
    <property type="match status" value="1"/>
</dbReference>
<dbReference type="Gene3D" id="3.40.50.720">
    <property type="entry name" value="NAD(P)-binding Rossmann-like Domain"/>
    <property type="match status" value="1"/>
</dbReference>
<evidence type="ECO:0000313" key="2">
    <source>
        <dbReference type="EMBL" id="KAK9120302.1"/>
    </source>
</evidence>
<dbReference type="GO" id="GO:0050661">
    <property type="term" value="F:NADP binding"/>
    <property type="evidence" value="ECO:0007669"/>
    <property type="project" value="InterPro"/>
</dbReference>
<protein>
    <recommendedName>
        <fullName evidence="1">6-phosphogluconate dehydrogenase NADP-binding domain-containing protein</fullName>
    </recommendedName>
</protein>
<dbReference type="PANTHER" id="PTHR43060:SF15">
    <property type="entry name" value="3-HYDROXYISOBUTYRATE DEHYDROGENASE-LIKE 1, MITOCHONDRIAL-RELATED"/>
    <property type="match status" value="1"/>
</dbReference>
<dbReference type="Proteomes" id="UP001420932">
    <property type="component" value="Unassembled WGS sequence"/>
</dbReference>
<dbReference type="Pfam" id="PF03446">
    <property type="entry name" value="NAD_binding_2"/>
    <property type="match status" value="1"/>
</dbReference>
<sequence length="77" mass="8374">MGRSMCSHLIPADYSLTIFTRTQSKAQPHIDLGAHFAPSPAALAAQFDVVFSIVGYPSDDRSAYTSNWPTDTRNQGS</sequence>